<evidence type="ECO:0000313" key="1">
    <source>
        <dbReference type="EMBL" id="JAD64609.1"/>
    </source>
</evidence>
<protein>
    <submittedName>
        <fullName evidence="1">Uncharacterized protein</fullName>
    </submittedName>
</protein>
<dbReference type="EMBL" id="GBRH01233286">
    <property type="protein sequence ID" value="JAD64609.1"/>
    <property type="molecule type" value="Transcribed_RNA"/>
</dbReference>
<dbReference type="AlphaFoldDB" id="A0A0A9BL13"/>
<reference evidence="1" key="1">
    <citation type="submission" date="2014-09" db="EMBL/GenBank/DDBJ databases">
        <authorList>
            <person name="Magalhaes I.L.F."/>
            <person name="Oliveira U."/>
            <person name="Santos F.R."/>
            <person name="Vidigal T.H.D.A."/>
            <person name="Brescovit A.D."/>
            <person name="Santos A.J."/>
        </authorList>
    </citation>
    <scope>NUCLEOTIDE SEQUENCE</scope>
    <source>
        <tissue evidence="1">Shoot tissue taken approximately 20 cm above the soil surface</tissue>
    </source>
</reference>
<reference evidence="1" key="2">
    <citation type="journal article" date="2015" name="Data Brief">
        <title>Shoot transcriptome of the giant reed, Arundo donax.</title>
        <authorList>
            <person name="Barrero R.A."/>
            <person name="Guerrero F.D."/>
            <person name="Moolhuijzen P."/>
            <person name="Goolsby J.A."/>
            <person name="Tidwell J."/>
            <person name="Bellgard S.E."/>
            <person name="Bellgard M.I."/>
        </authorList>
    </citation>
    <scope>NUCLEOTIDE SEQUENCE</scope>
    <source>
        <tissue evidence="1">Shoot tissue taken approximately 20 cm above the soil surface</tissue>
    </source>
</reference>
<accession>A0A0A9BL13</accession>
<organism evidence="1">
    <name type="scientific">Arundo donax</name>
    <name type="common">Giant reed</name>
    <name type="synonym">Donax arundinaceus</name>
    <dbReference type="NCBI Taxonomy" id="35708"/>
    <lineage>
        <taxon>Eukaryota</taxon>
        <taxon>Viridiplantae</taxon>
        <taxon>Streptophyta</taxon>
        <taxon>Embryophyta</taxon>
        <taxon>Tracheophyta</taxon>
        <taxon>Spermatophyta</taxon>
        <taxon>Magnoliopsida</taxon>
        <taxon>Liliopsida</taxon>
        <taxon>Poales</taxon>
        <taxon>Poaceae</taxon>
        <taxon>PACMAD clade</taxon>
        <taxon>Arundinoideae</taxon>
        <taxon>Arundineae</taxon>
        <taxon>Arundo</taxon>
    </lineage>
</organism>
<name>A0A0A9BL13_ARUDO</name>
<sequence length="52" mass="6030">MDVIRQKNRTTMLIIKIILQANNIRVQRDNIKFMGSKMAVWLLQANAPCKCV</sequence>
<proteinExistence type="predicted"/>